<accession>T0S9U2</accession>
<dbReference type="InterPro" id="IPR003929">
    <property type="entry name" value="K_chnl_BK_asu"/>
</dbReference>
<feature type="transmembrane region" description="Helical" evidence="15">
    <location>
        <begin position="154"/>
        <end position="175"/>
    </location>
</feature>
<evidence type="ECO:0000313" key="20">
    <source>
        <dbReference type="EMBL" id="EQC39532.1"/>
    </source>
</evidence>
<keyword evidence="6" id="KW-0106">Calcium</keyword>
<keyword evidence="2" id="KW-0813">Transport</keyword>
<evidence type="ECO:0000256" key="10">
    <source>
        <dbReference type="ARBA" id="ARBA00023065"/>
    </source>
</evidence>
<feature type="domain" description="RCK N-terminal" evidence="19">
    <location>
        <begin position="274"/>
        <end position="386"/>
    </location>
</feature>
<evidence type="ECO:0000259" key="18">
    <source>
        <dbReference type="Pfam" id="PF21014"/>
    </source>
</evidence>
<dbReference type="InterPro" id="IPR048735">
    <property type="entry name" value="Slowpoke-like_C"/>
</dbReference>
<dbReference type="OMA" id="VASACYI"/>
<dbReference type="InterPro" id="IPR003148">
    <property type="entry name" value="RCK_N"/>
</dbReference>
<dbReference type="eggNOG" id="KOG1420">
    <property type="taxonomic scope" value="Eukaryota"/>
</dbReference>
<comment type="subcellular location">
    <subcellularLocation>
        <location evidence="1">Membrane</location>
        <topology evidence="1">Multi-pass membrane protein</topology>
    </subcellularLocation>
</comment>
<dbReference type="Pfam" id="PF00520">
    <property type="entry name" value="Ion_trans"/>
    <property type="match status" value="1"/>
</dbReference>
<dbReference type="Gene3D" id="3.40.50.720">
    <property type="entry name" value="NAD(P)-binding Rossmann-like Domain"/>
    <property type="match status" value="2"/>
</dbReference>
<dbReference type="VEuPathDB" id="FungiDB:SDRG_02970"/>
<feature type="domain" description="RCK N-terminal" evidence="19">
    <location>
        <begin position="717"/>
        <end position="818"/>
    </location>
</feature>
<dbReference type="STRING" id="1156394.T0S9U2"/>
<evidence type="ECO:0000259" key="19">
    <source>
        <dbReference type="Pfam" id="PF22614"/>
    </source>
</evidence>
<evidence type="ECO:0000259" key="17">
    <source>
        <dbReference type="Pfam" id="PF03493"/>
    </source>
</evidence>
<keyword evidence="9 15" id="KW-1133">Transmembrane helix</keyword>
<keyword evidence="5" id="KW-0631">Potassium channel</keyword>
<organism evidence="20 21">
    <name type="scientific">Saprolegnia diclina (strain VS20)</name>
    <dbReference type="NCBI Taxonomy" id="1156394"/>
    <lineage>
        <taxon>Eukaryota</taxon>
        <taxon>Sar</taxon>
        <taxon>Stramenopiles</taxon>
        <taxon>Oomycota</taxon>
        <taxon>Saprolegniomycetes</taxon>
        <taxon>Saprolegniales</taxon>
        <taxon>Saprolegniaceae</taxon>
        <taxon>Saprolegnia</taxon>
    </lineage>
</organism>
<evidence type="ECO:0000256" key="4">
    <source>
        <dbReference type="ARBA" id="ARBA00022692"/>
    </source>
</evidence>
<proteinExistence type="predicted"/>
<evidence type="ECO:0000256" key="14">
    <source>
        <dbReference type="SAM" id="MobiDB-lite"/>
    </source>
</evidence>
<dbReference type="AlphaFoldDB" id="T0S9U2"/>
<keyword evidence="10" id="KW-0406">Ion transport</keyword>
<evidence type="ECO:0000256" key="1">
    <source>
        <dbReference type="ARBA" id="ARBA00004141"/>
    </source>
</evidence>
<evidence type="ECO:0000256" key="8">
    <source>
        <dbReference type="ARBA" id="ARBA00022958"/>
    </source>
</evidence>
<dbReference type="EMBL" id="JH767138">
    <property type="protein sequence ID" value="EQC39532.1"/>
    <property type="molecule type" value="Genomic_DNA"/>
</dbReference>
<evidence type="ECO:0000313" key="21">
    <source>
        <dbReference type="Proteomes" id="UP000030762"/>
    </source>
</evidence>
<dbReference type="Pfam" id="PF21014">
    <property type="entry name" value="Slowpoke_C"/>
    <property type="match status" value="1"/>
</dbReference>
<dbReference type="InterPro" id="IPR005821">
    <property type="entry name" value="Ion_trans_dom"/>
</dbReference>
<dbReference type="GO" id="GO:0034702">
    <property type="term" value="C:monoatomic ion channel complex"/>
    <property type="evidence" value="ECO:0007669"/>
    <property type="project" value="UniProtKB-KW"/>
</dbReference>
<dbReference type="PANTHER" id="PTHR10027:SF10">
    <property type="entry name" value="SLOWPOKE 2, ISOFORM D"/>
    <property type="match status" value="1"/>
</dbReference>
<keyword evidence="11 15" id="KW-0472">Membrane</keyword>
<gene>
    <name evidence="20" type="ORF">SDRG_02970</name>
</gene>
<dbReference type="InParanoid" id="T0S9U2"/>
<dbReference type="PANTHER" id="PTHR10027">
    <property type="entry name" value="CALCIUM-ACTIVATED POTASSIUM CHANNEL ALPHA CHAIN"/>
    <property type="match status" value="1"/>
</dbReference>
<dbReference type="GO" id="GO:0005267">
    <property type="term" value="F:potassium channel activity"/>
    <property type="evidence" value="ECO:0007669"/>
    <property type="project" value="UniProtKB-KW"/>
</dbReference>
<dbReference type="Pfam" id="PF03493">
    <property type="entry name" value="BK_channel_a"/>
    <property type="match status" value="1"/>
</dbReference>
<evidence type="ECO:0000256" key="12">
    <source>
        <dbReference type="ARBA" id="ARBA00023303"/>
    </source>
</evidence>
<evidence type="ECO:0000256" key="13">
    <source>
        <dbReference type="ARBA" id="ARBA00029579"/>
    </source>
</evidence>
<dbReference type="Proteomes" id="UP000030762">
    <property type="component" value="Unassembled WGS sequence"/>
</dbReference>
<dbReference type="GeneID" id="19943697"/>
<protein>
    <recommendedName>
        <fullName evidence="13">BK channel</fullName>
    </recommendedName>
</protein>
<dbReference type="RefSeq" id="XP_008606804.1">
    <property type="nucleotide sequence ID" value="XM_008608582.1"/>
</dbReference>
<dbReference type="InterPro" id="IPR047871">
    <property type="entry name" value="K_chnl_Slo-like"/>
</dbReference>
<feature type="domain" description="Ion transport" evidence="16">
    <location>
        <begin position="58"/>
        <end position="238"/>
    </location>
</feature>
<feature type="transmembrane region" description="Helical" evidence="15">
    <location>
        <begin position="229"/>
        <end position="248"/>
    </location>
</feature>
<keyword evidence="12" id="KW-0407">Ion channel</keyword>
<name>T0S9U2_SAPDV</name>
<feature type="region of interest" description="Disordered" evidence="14">
    <location>
        <begin position="575"/>
        <end position="597"/>
    </location>
</feature>
<evidence type="ECO:0000256" key="11">
    <source>
        <dbReference type="ARBA" id="ARBA00023136"/>
    </source>
</evidence>
<dbReference type="Pfam" id="PF22614">
    <property type="entry name" value="Slo-like_RCK"/>
    <property type="match status" value="2"/>
</dbReference>
<keyword evidence="3" id="KW-0633">Potassium transport</keyword>
<sequence>MAPHHPLLQRRMPGESRRKWVVRNLTHSLASDILSVLHFALAAVAVFLYIVKNWLVWATTKDAMWLEYLHLAMGTLYAADYSLRLYAADQRVRYALTFLPLVEFATILPELVDLVVDDATHHTLVLSLKSLRPLRCVCTFRALGLIRSAKWRQICTLALGVISIIVIFGSLFQAVEACPCTEFGTCERTRSNKQPRQMQCQVLEIYTSMYFIVITISTLGYGDIAPHSTAGKALVVLLIGVSGAWLPLQISRLSDVLNRVSAYDRAYRAIPQANAHVLVVGDVAPSALEFFLHTFFCANPMTWNTTVVVLAPGPPSRGLQRLLLHPKYEPRVVYLSGSPMLQADLHRASILVASACYILTRTPLDDTATNFFTISLRHCNKDVPVFAQVVGTDYLDHVMLSGATNVVCIDQLKLGLLAKACLVPGILGVISSLLFPSPRLARASKGTWADDFTSGARHRIYECGIPKFLDRLINFTAWTYICFNEFDMLPIGIFDGDAHRLFPASAHVRWTWSIFVLATSSSVQTRVEDITLTTLQRYEAILPHFDKIVQAWNFRAFSNQFRRLTHRTSLVAPLPPKKTLSKASTKRSSVSTREQVSTKLSLGRRNAVVPHSMETCVPPIDRAGSTRFSPNDVGPSVAALDTSCKNVAPVLEKSAEVSASSPVDVPLSVGKPPLSVLSVMRLSGTHRRTMLPVQRLSHAEHIAAFQTFLGLDLPPDLSGHIVLCGVPSQLFDFVQPLRLPGQAAPIIVIVSPTPMSEALHARIATYGNIYHVQGSPHTIEVAHHIRVFAAKTIVLLASSDDTTEDDNTEYVADTEALSLHRFLRQVCDLYGDPTGFPPSIVMEVQRPTSLQFLRDATDDSAPPVVHQDEPDFLRPFSHPFYAAGNVLFSQMLDALLGLCTVHGSTIDLAHLLVLGDNGMRGENGHASPLDQVPVPIHYWGQTYDTLFEAFLLQEKMLCIGLYRLRPPQHYFVQLNPPPHVILGPKDLVFVLK</sequence>
<evidence type="ECO:0000256" key="9">
    <source>
        <dbReference type="ARBA" id="ARBA00022989"/>
    </source>
</evidence>
<dbReference type="InterPro" id="IPR027359">
    <property type="entry name" value="Volt_channel_dom_sf"/>
</dbReference>
<dbReference type="OrthoDB" id="297496at2759"/>
<feature type="transmembrane region" description="Helical" evidence="15">
    <location>
        <begin position="21"/>
        <end position="51"/>
    </location>
</feature>
<evidence type="ECO:0000256" key="5">
    <source>
        <dbReference type="ARBA" id="ARBA00022826"/>
    </source>
</evidence>
<feature type="transmembrane region" description="Helical" evidence="15">
    <location>
        <begin position="205"/>
        <end position="222"/>
    </location>
</feature>
<dbReference type="SUPFAM" id="SSF81324">
    <property type="entry name" value="Voltage-gated potassium channels"/>
    <property type="match status" value="1"/>
</dbReference>
<evidence type="ECO:0000256" key="2">
    <source>
        <dbReference type="ARBA" id="ARBA00022448"/>
    </source>
</evidence>
<feature type="domain" description="Calcium-activated potassium channel BK alpha subunit" evidence="17">
    <location>
        <begin position="405"/>
        <end position="493"/>
    </location>
</feature>
<evidence type="ECO:0000256" key="7">
    <source>
        <dbReference type="ARBA" id="ARBA00022882"/>
    </source>
</evidence>
<dbReference type="InterPro" id="IPR036291">
    <property type="entry name" value="NAD(P)-bd_dom_sf"/>
</dbReference>
<evidence type="ECO:0000256" key="3">
    <source>
        <dbReference type="ARBA" id="ARBA00022538"/>
    </source>
</evidence>
<keyword evidence="8" id="KW-0630">Potassium</keyword>
<feature type="compositionally biased region" description="Polar residues" evidence="14">
    <location>
        <begin position="581"/>
        <end position="597"/>
    </location>
</feature>
<keyword evidence="7" id="KW-0851">Voltage-gated channel</keyword>
<evidence type="ECO:0000259" key="16">
    <source>
        <dbReference type="Pfam" id="PF00520"/>
    </source>
</evidence>
<dbReference type="Gene3D" id="1.10.287.70">
    <property type="match status" value="1"/>
</dbReference>
<dbReference type="Gene3D" id="1.20.120.350">
    <property type="entry name" value="Voltage-gated potassium channels. Chain C"/>
    <property type="match status" value="1"/>
</dbReference>
<evidence type="ECO:0000256" key="6">
    <source>
        <dbReference type="ARBA" id="ARBA00022837"/>
    </source>
</evidence>
<keyword evidence="21" id="KW-1185">Reference proteome</keyword>
<feature type="domain" description="Ca2+-activated K+ channel Slowpoke-like C-terminal" evidence="18">
    <location>
        <begin position="940"/>
        <end position="991"/>
    </location>
</feature>
<keyword evidence="4 15" id="KW-0812">Transmembrane</keyword>
<dbReference type="SUPFAM" id="SSF51735">
    <property type="entry name" value="NAD(P)-binding Rossmann-fold domains"/>
    <property type="match status" value="1"/>
</dbReference>
<evidence type="ECO:0000256" key="15">
    <source>
        <dbReference type="SAM" id="Phobius"/>
    </source>
</evidence>
<reference evidence="20 21" key="1">
    <citation type="submission" date="2012-04" db="EMBL/GenBank/DDBJ databases">
        <title>The Genome Sequence of Saprolegnia declina VS20.</title>
        <authorList>
            <consortium name="The Broad Institute Genome Sequencing Platform"/>
            <person name="Russ C."/>
            <person name="Nusbaum C."/>
            <person name="Tyler B."/>
            <person name="van West P."/>
            <person name="Dieguez-Uribeondo J."/>
            <person name="de Bruijn I."/>
            <person name="Tripathy S."/>
            <person name="Jiang R."/>
            <person name="Young S.K."/>
            <person name="Zeng Q."/>
            <person name="Gargeya S."/>
            <person name="Fitzgerald M."/>
            <person name="Haas B."/>
            <person name="Abouelleil A."/>
            <person name="Alvarado L."/>
            <person name="Arachchi H.M."/>
            <person name="Berlin A."/>
            <person name="Chapman S.B."/>
            <person name="Goldberg J."/>
            <person name="Griggs A."/>
            <person name="Gujja S."/>
            <person name="Hansen M."/>
            <person name="Howarth C."/>
            <person name="Imamovic A."/>
            <person name="Larimer J."/>
            <person name="McCowen C."/>
            <person name="Montmayeur A."/>
            <person name="Murphy C."/>
            <person name="Neiman D."/>
            <person name="Pearson M."/>
            <person name="Priest M."/>
            <person name="Roberts A."/>
            <person name="Saif S."/>
            <person name="Shea T."/>
            <person name="Sisk P."/>
            <person name="Sykes S."/>
            <person name="Wortman J."/>
            <person name="Nusbaum C."/>
            <person name="Birren B."/>
        </authorList>
    </citation>
    <scope>NUCLEOTIDE SEQUENCE [LARGE SCALE GENOMIC DNA]</scope>
    <source>
        <strain evidence="20 21">VS20</strain>
    </source>
</reference>